<dbReference type="Proteomes" id="UP000018466">
    <property type="component" value="Unassembled WGS sequence"/>
</dbReference>
<feature type="transmembrane region" description="Helical" evidence="1">
    <location>
        <begin position="26"/>
        <end position="43"/>
    </location>
</feature>
<organism evidence="2 3">
    <name type="scientific">Stomatobaculum longum</name>
    <dbReference type="NCBI Taxonomy" id="796942"/>
    <lineage>
        <taxon>Bacteria</taxon>
        <taxon>Bacillati</taxon>
        <taxon>Bacillota</taxon>
        <taxon>Clostridia</taxon>
        <taxon>Lachnospirales</taxon>
        <taxon>Lachnospiraceae</taxon>
        <taxon>Stomatobaculum</taxon>
    </lineage>
</organism>
<dbReference type="RefSeq" id="WP_009533459.1">
    <property type="nucleotide sequence ID" value="NZ_CAJPPX010000054.1"/>
</dbReference>
<protein>
    <submittedName>
        <fullName evidence="2">Uncharacterized protein</fullName>
    </submittedName>
</protein>
<proteinExistence type="predicted"/>
<evidence type="ECO:0000313" key="2">
    <source>
        <dbReference type="EMBL" id="EHO16081.1"/>
    </source>
</evidence>
<accession>A0AA36Y422</accession>
<keyword evidence="1" id="KW-1133">Transmembrane helix</keyword>
<dbReference type="AlphaFoldDB" id="A0AA36Y422"/>
<keyword evidence="1" id="KW-0472">Membrane</keyword>
<keyword evidence="1" id="KW-0812">Transmembrane</keyword>
<sequence>MDKSRRRGTTAGKEGEATGKEFWKRFFVSLSLSLLATAATLLLRRHRGGAAQREI</sequence>
<name>A0AA36Y422_9FIRM</name>
<comment type="caution">
    <text evidence="2">The sequence shown here is derived from an EMBL/GenBank/DDBJ whole genome shotgun (WGS) entry which is preliminary data.</text>
</comment>
<dbReference type="EMBL" id="AGEL01000013">
    <property type="protein sequence ID" value="EHO16081.1"/>
    <property type="molecule type" value="Genomic_DNA"/>
</dbReference>
<dbReference type="GeneID" id="86941882"/>
<reference evidence="2 3" key="1">
    <citation type="submission" date="2011-10" db="EMBL/GenBank/DDBJ databases">
        <title>The Genome Sequence of Lachnospiraceae bacterium ACC2.</title>
        <authorList>
            <consortium name="The Broad Institute Genome Sequencing Platform"/>
            <person name="Earl A."/>
            <person name="Ward D."/>
            <person name="Feldgarden M."/>
            <person name="Gevers D."/>
            <person name="Sizova M."/>
            <person name="Hazen A."/>
            <person name="Epstein S."/>
            <person name="Young S.K."/>
            <person name="Zeng Q."/>
            <person name="Gargeya S."/>
            <person name="Fitzgerald M."/>
            <person name="Haas B."/>
            <person name="Abouelleil A."/>
            <person name="Alvarado L."/>
            <person name="Arachchi H.M."/>
            <person name="Berlin A."/>
            <person name="Brown A."/>
            <person name="Chapman S.B."/>
            <person name="Chen Z."/>
            <person name="Dunbar C."/>
            <person name="Freedman E."/>
            <person name="Gearin G."/>
            <person name="Goldberg J."/>
            <person name="Griggs A."/>
            <person name="Gujja S."/>
            <person name="Heiman D."/>
            <person name="Howarth C."/>
            <person name="Larson L."/>
            <person name="Lui A."/>
            <person name="MacDonald P.J.P."/>
            <person name="Montmayeur A."/>
            <person name="Murphy C."/>
            <person name="Neiman D."/>
            <person name="Pearson M."/>
            <person name="Priest M."/>
            <person name="Roberts A."/>
            <person name="Saif S."/>
            <person name="Shea T."/>
            <person name="Shenoy N."/>
            <person name="Sisk P."/>
            <person name="Stolte C."/>
            <person name="Sykes S."/>
            <person name="Wortman J."/>
            <person name="Nusbaum C."/>
            <person name="Birren B."/>
        </authorList>
    </citation>
    <scope>NUCLEOTIDE SEQUENCE [LARGE SCALE GENOMIC DNA]</scope>
    <source>
        <strain evidence="2 3">ACC2</strain>
    </source>
</reference>
<evidence type="ECO:0000256" key="1">
    <source>
        <dbReference type="SAM" id="Phobius"/>
    </source>
</evidence>
<gene>
    <name evidence="2" type="ORF">HMPREF9623_01627</name>
</gene>
<evidence type="ECO:0000313" key="3">
    <source>
        <dbReference type="Proteomes" id="UP000018466"/>
    </source>
</evidence>
<keyword evidence="3" id="KW-1185">Reference proteome</keyword>